<proteinExistence type="inferred from homology"/>
<dbReference type="PANTHER" id="PTHR21461">
    <property type="entry name" value="GLYCOSYLTRANSFERASE FAMILY 92 PROTEIN"/>
    <property type="match status" value="1"/>
</dbReference>
<accession>A0A835SUM9</accession>
<evidence type="ECO:0000256" key="8">
    <source>
        <dbReference type="RuleBase" id="RU366017"/>
    </source>
</evidence>
<keyword evidence="6" id="KW-1133">Transmembrane helix</keyword>
<dbReference type="EMBL" id="JAEHOC010000044">
    <property type="protein sequence ID" value="KAG2426920.1"/>
    <property type="molecule type" value="Genomic_DNA"/>
</dbReference>
<dbReference type="GO" id="GO:0005737">
    <property type="term" value="C:cytoplasm"/>
    <property type="evidence" value="ECO:0007669"/>
    <property type="project" value="TreeGrafter"/>
</dbReference>
<keyword evidence="7" id="KW-0472">Membrane</keyword>
<dbReference type="OrthoDB" id="2526284at2759"/>
<name>A0A835SUM9_CHLIN</name>
<evidence type="ECO:0000256" key="6">
    <source>
        <dbReference type="ARBA" id="ARBA00022989"/>
    </source>
</evidence>
<keyword evidence="3 8" id="KW-0328">Glycosyltransferase</keyword>
<evidence type="ECO:0000256" key="4">
    <source>
        <dbReference type="ARBA" id="ARBA00022679"/>
    </source>
</evidence>
<evidence type="ECO:0000313" key="11">
    <source>
        <dbReference type="Proteomes" id="UP000650467"/>
    </source>
</evidence>
<dbReference type="InterPro" id="IPR008166">
    <property type="entry name" value="Glyco_transf_92"/>
</dbReference>
<keyword evidence="11" id="KW-1185">Reference proteome</keyword>
<evidence type="ECO:0000256" key="9">
    <source>
        <dbReference type="SAM" id="MobiDB-lite"/>
    </source>
</evidence>
<organism evidence="10 11">
    <name type="scientific">Chlamydomonas incerta</name>
    <dbReference type="NCBI Taxonomy" id="51695"/>
    <lineage>
        <taxon>Eukaryota</taxon>
        <taxon>Viridiplantae</taxon>
        <taxon>Chlorophyta</taxon>
        <taxon>core chlorophytes</taxon>
        <taxon>Chlorophyceae</taxon>
        <taxon>CS clade</taxon>
        <taxon>Chlamydomonadales</taxon>
        <taxon>Chlamydomonadaceae</taxon>
        <taxon>Chlamydomonas</taxon>
    </lineage>
</organism>
<protein>
    <recommendedName>
        <fullName evidence="8">Glycosyltransferase family 92 protein</fullName>
        <ecNumber evidence="8">2.4.1.-</ecNumber>
    </recommendedName>
</protein>
<feature type="region of interest" description="Disordered" evidence="9">
    <location>
        <begin position="343"/>
        <end position="370"/>
    </location>
</feature>
<dbReference type="Pfam" id="PF01697">
    <property type="entry name" value="Glyco_transf_92"/>
    <property type="match status" value="1"/>
</dbReference>
<evidence type="ECO:0000256" key="1">
    <source>
        <dbReference type="ARBA" id="ARBA00004167"/>
    </source>
</evidence>
<reference evidence="10" key="1">
    <citation type="journal article" date="2020" name="bioRxiv">
        <title>Comparative genomics of Chlamydomonas.</title>
        <authorList>
            <person name="Craig R.J."/>
            <person name="Hasan A.R."/>
            <person name="Ness R.W."/>
            <person name="Keightley P.D."/>
        </authorList>
    </citation>
    <scope>NUCLEOTIDE SEQUENCE</scope>
    <source>
        <strain evidence="10">SAG 7.73</strain>
    </source>
</reference>
<comment type="caution">
    <text evidence="10">The sequence shown here is derived from an EMBL/GenBank/DDBJ whole genome shotgun (WGS) entry which is preliminary data.</text>
</comment>
<dbReference type="AlphaFoldDB" id="A0A835SUM9"/>
<dbReference type="GO" id="GO:0016757">
    <property type="term" value="F:glycosyltransferase activity"/>
    <property type="evidence" value="ECO:0007669"/>
    <property type="project" value="UniProtKB-UniRule"/>
</dbReference>
<keyword evidence="5" id="KW-0812">Transmembrane</keyword>
<comment type="similarity">
    <text evidence="2 8">Belongs to the glycosyltransferase 92 family.</text>
</comment>
<dbReference type="GO" id="GO:0016020">
    <property type="term" value="C:membrane"/>
    <property type="evidence" value="ECO:0007669"/>
    <property type="project" value="UniProtKB-SubCell"/>
</dbReference>
<evidence type="ECO:0000256" key="7">
    <source>
        <dbReference type="ARBA" id="ARBA00023136"/>
    </source>
</evidence>
<evidence type="ECO:0000256" key="2">
    <source>
        <dbReference type="ARBA" id="ARBA00007647"/>
    </source>
</evidence>
<comment type="subcellular location">
    <subcellularLocation>
        <location evidence="1">Membrane</location>
        <topology evidence="1">Single-pass membrane protein</topology>
    </subcellularLocation>
</comment>
<dbReference type="Proteomes" id="UP000650467">
    <property type="component" value="Unassembled WGS sequence"/>
</dbReference>
<gene>
    <name evidence="10" type="ORF">HXX76_012706</name>
</gene>
<evidence type="ECO:0000256" key="5">
    <source>
        <dbReference type="ARBA" id="ARBA00022692"/>
    </source>
</evidence>
<keyword evidence="4 8" id="KW-0808">Transferase</keyword>
<dbReference type="EC" id="2.4.1.-" evidence="8"/>
<sequence length="370" mass="39991">MARSPNKLCSSSGQRCWGNISCWKSCLLFVAVLLAAGGAVAGRLAFHQPGYLAACLLTRDGNHDIREWVEYHLFAGVDKIFVYDHNSSVPVIAEVSDYVASGKVQYTYLSSELPRLAGPEDFPNGFQGRVFAECLEQARGYYKWMMFTDLDEVMYVMHPQYGNSIPAVLKQYEHAGAVLVHRRDVGSSGVQERAPGMGAMTTFTKCVTSNSVMVKGIAQVDYAAVSVNAHCFDYKEGRLGIRLGDNRTVGRSSDIDNPPADPPLLIYHYGGSVAEYTARVATMGTGVSGLTTKSIVMYQKLDSTATQDCLAGRQAHAAMLAANALRPVQPFCTAEGLRRRLARKGRTQKQVAAGAAAGAAGAGSGRRMLR</sequence>
<evidence type="ECO:0000313" key="10">
    <source>
        <dbReference type="EMBL" id="KAG2426920.1"/>
    </source>
</evidence>
<dbReference type="PANTHER" id="PTHR21461:SF69">
    <property type="entry name" value="GLYCOSYLTRANSFERASE FAMILY 92 PROTEIN"/>
    <property type="match status" value="1"/>
</dbReference>
<evidence type="ECO:0000256" key="3">
    <source>
        <dbReference type="ARBA" id="ARBA00022676"/>
    </source>
</evidence>